<evidence type="ECO:0000256" key="3">
    <source>
        <dbReference type="ARBA" id="ARBA00022516"/>
    </source>
</evidence>
<name>A0A0C3E1J4_OIDMZ</name>
<evidence type="ECO:0000256" key="4">
    <source>
        <dbReference type="ARBA" id="ARBA00022692"/>
    </source>
</evidence>
<dbReference type="GO" id="GO:0005789">
    <property type="term" value="C:endoplasmic reticulum membrane"/>
    <property type="evidence" value="ECO:0007669"/>
    <property type="project" value="UniProtKB-SubCell"/>
</dbReference>
<dbReference type="PANTHER" id="PTHR15451">
    <property type="entry name" value="ERGOSTEROL BIOSYNTHETIC PROTEIN 28-RELATED"/>
    <property type="match status" value="1"/>
</dbReference>
<keyword evidence="9" id="KW-0443">Lipid metabolism</keyword>
<evidence type="ECO:0000256" key="8">
    <source>
        <dbReference type="ARBA" id="ARBA00023011"/>
    </source>
</evidence>
<evidence type="ECO:0000256" key="9">
    <source>
        <dbReference type="ARBA" id="ARBA00023098"/>
    </source>
</evidence>
<evidence type="ECO:0008006" key="17">
    <source>
        <dbReference type="Google" id="ProtNLM"/>
    </source>
</evidence>
<keyword evidence="3" id="KW-0444">Lipid biosynthesis</keyword>
<keyword evidence="10 14" id="KW-0472">Membrane</keyword>
<evidence type="ECO:0000313" key="15">
    <source>
        <dbReference type="EMBL" id="KIN08158.1"/>
    </source>
</evidence>
<evidence type="ECO:0000256" key="13">
    <source>
        <dbReference type="SAM" id="MobiDB-lite"/>
    </source>
</evidence>
<evidence type="ECO:0000256" key="7">
    <source>
        <dbReference type="ARBA" id="ARBA00022989"/>
    </source>
</evidence>
<organism evidence="15 16">
    <name type="scientific">Oidiodendron maius (strain Zn)</name>
    <dbReference type="NCBI Taxonomy" id="913774"/>
    <lineage>
        <taxon>Eukaryota</taxon>
        <taxon>Fungi</taxon>
        <taxon>Dikarya</taxon>
        <taxon>Ascomycota</taxon>
        <taxon>Pezizomycotina</taxon>
        <taxon>Leotiomycetes</taxon>
        <taxon>Leotiomycetes incertae sedis</taxon>
        <taxon>Myxotrichaceae</taxon>
        <taxon>Oidiodendron</taxon>
    </lineage>
</organism>
<dbReference type="AlphaFoldDB" id="A0A0C3E1J4"/>
<dbReference type="FunCoup" id="A0A0C3E1J4">
    <property type="interactions" value="280"/>
</dbReference>
<feature type="region of interest" description="Disordered" evidence="13">
    <location>
        <begin position="52"/>
        <end position="77"/>
    </location>
</feature>
<sequence length="161" mass="18094">MASFLSAIEPYLPQHEGLLPKWLLFVSTVSVLNSVQAYLTLTYTARVYSEDPSLNGSNKKSDEPPHRASGHPTSTATPLSSRLFGTWTVIQSIVRMYAAYYISNPQIYQLAFLTYAVAFAHFVSEWFVFGTVKWGAPLAGPVIISTSSLVWMWLQWGYYVQ</sequence>
<evidence type="ECO:0000313" key="16">
    <source>
        <dbReference type="Proteomes" id="UP000054321"/>
    </source>
</evidence>
<keyword evidence="8" id="KW-0756">Sterol biosynthesis</keyword>
<dbReference type="PANTHER" id="PTHR15451:SF19">
    <property type="entry name" value="ERGOSTEROL BIOSYNTHETIC PROTEIN 28 HOMOLOG"/>
    <property type="match status" value="1"/>
</dbReference>
<protein>
    <recommendedName>
        <fullName evidence="17">Ergosterol biosynthesis protein</fullName>
    </recommendedName>
</protein>
<evidence type="ECO:0000256" key="12">
    <source>
        <dbReference type="ARBA" id="ARBA00023221"/>
    </source>
</evidence>
<dbReference type="OrthoDB" id="6485510at2759"/>
<evidence type="ECO:0000256" key="5">
    <source>
        <dbReference type="ARBA" id="ARBA00022824"/>
    </source>
</evidence>
<comment type="similarity">
    <text evidence="2">Belongs to the ERG28 family.</text>
</comment>
<evidence type="ECO:0000256" key="14">
    <source>
        <dbReference type="SAM" id="Phobius"/>
    </source>
</evidence>
<dbReference type="InParanoid" id="A0A0C3E1J4"/>
<gene>
    <name evidence="15" type="ORF">OIDMADRAFT_152279</name>
</gene>
<dbReference type="InterPro" id="IPR005352">
    <property type="entry name" value="Erg28"/>
</dbReference>
<accession>A0A0C3E1J4</accession>
<keyword evidence="7 14" id="KW-1133">Transmembrane helix</keyword>
<reference evidence="15 16" key="1">
    <citation type="submission" date="2014-04" db="EMBL/GenBank/DDBJ databases">
        <authorList>
            <consortium name="DOE Joint Genome Institute"/>
            <person name="Kuo A."/>
            <person name="Martino E."/>
            <person name="Perotto S."/>
            <person name="Kohler A."/>
            <person name="Nagy L.G."/>
            <person name="Floudas D."/>
            <person name="Copeland A."/>
            <person name="Barry K.W."/>
            <person name="Cichocki N."/>
            <person name="Veneault-Fourrey C."/>
            <person name="LaButti K."/>
            <person name="Lindquist E.A."/>
            <person name="Lipzen A."/>
            <person name="Lundell T."/>
            <person name="Morin E."/>
            <person name="Murat C."/>
            <person name="Sun H."/>
            <person name="Tunlid A."/>
            <person name="Henrissat B."/>
            <person name="Grigoriev I.V."/>
            <person name="Hibbett D.S."/>
            <person name="Martin F."/>
            <person name="Nordberg H.P."/>
            <person name="Cantor M.N."/>
            <person name="Hua S.X."/>
        </authorList>
    </citation>
    <scope>NUCLEOTIDE SEQUENCE [LARGE SCALE GENOMIC DNA]</scope>
    <source>
        <strain evidence="15 16">Zn</strain>
    </source>
</reference>
<keyword evidence="12" id="KW-0753">Steroid metabolism</keyword>
<keyword evidence="16" id="KW-1185">Reference proteome</keyword>
<keyword evidence="4 14" id="KW-0812">Transmembrane</keyword>
<reference evidence="16" key="2">
    <citation type="submission" date="2015-01" db="EMBL/GenBank/DDBJ databases">
        <title>Evolutionary Origins and Diversification of the Mycorrhizal Mutualists.</title>
        <authorList>
            <consortium name="DOE Joint Genome Institute"/>
            <consortium name="Mycorrhizal Genomics Consortium"/>
            <person name="Kohler A."/>
            <person name="Kuo A."/>
            <person name="Nagy L.G."/>
            <person name="Floudas D."/>
            <person name="Copeland A."/>
            <person name="Barry K.W."/>
            <person name="Cichocki N."/>
            <person name="Veneault-Fourrey C."/>
            <person name="LaButti K."/>
            <person name="Lindquist E.A."/>
            <person name="Lipzen A."/>
            <person name="Lundell T."/>
            <person name="Morin E."/>
            <person name="Murat C."/>
            <person name="Riley R."/>
            <person name="Ohm R."/>
            <person name="Sun H."/>
            <person name="Tunlid A."/>
            <person name="Henrissat B."/>
            <person name="Grigoriev I.V."/>
            <person name="Hibbett D.S."/>
            <person name="Martin F."/>
        </authorList>
    </citation>
    <scope>NUCLEOTIDE SEQUENCE [LARGE SCALE GENOMIC DNA]</scope>
    <source>
        <strain evidence="16">Zn</strain>
    </source>
</reference>
<keyword evidence="5" id="KW-0256">Endoplasmic reticulum</keyword>
<dbReference type="EMBL" id="KN832870">
    <property type="protein sequence ID" value="KIN08158.1"/>
    <property type="molecule type" value="Genomic_DNA"/>
</dbReference>
<dbReference type="STRING" id="913774.A0A0C3E1J4"/>
<feature type="transmembrane region" description="Helical" evidence="14">
    <location>
        <begin position="107"/>
        <end position="128"/>
    </location>
</feature>
<evidence type="ECO:0000256" key="1">
    <source>
        <dbReference type="ARBA" id="ARBA00004477"/>
    </source>
</evidence>
<dbReference type="Pfam" id="PF03694">
    <property type="entry name" value="Erg28"/>
    <property type="match status" value="1"/>
</dbReference>
<dbReference type="GO" id="GO:0030674">
    <property type="term" value="F:protein-macromolecule adaptor activity"/>
    <property type="evidence" value="ECO:0007669"/>
    <property type="project" value="TreeGrafter"/>
</dbReference>
<keyword evidence="11" id="KW-1207">Sterol metabolism</keyword>
<evidence type="ECO:0000256" key="2">
    <source>
        <dbReference type="ARBA" id="ARBA00005377"/>
    </source>
</evidence>
<comment type="subcellular location">
    <subcellularLocation>
        <location evidence="1">Endoplasmic reticulum membrane</location>
        <topology evidence="1">Multi-pass membrane protein</topology>
    </subcellularLocation>
</comment>
<dbReference type="GO" id="GO:0016126">
    <property type="term" value="P:sterol biosynthetic process"/>
    <property type="evidence" value="ECO:0007669"/>
    <property type="project" value="UniProtKB-KW"/>
</dbReference>
<evidence type="ECO:0000256" key="10">
    <source>
        <dbReference type="ARBA" id="ARBA00023136"/>
    </source>
</evidence>
<evidence type="ECO:0000256" key="6">
    <source>
        <dbReference type="ARBA" id="ARBA00022955"/>
    </source>
</evidence>
<feature type="transmembrane region" description="Helical" evidence="14">
    <location>
        <begin position="134"/>
        <end position="154"/>
    </location>
</feature>
<proteinExistence type="inferred from homology"/>
<keyword evidence="6" id="KW-0752">Steroid biosynthesis</keyword>
<dbReference type="HOGENOM" id="CLU_114589_0_0_1"/>
<evidence type="ECO:0000256" key="11">
    <source>
        <dbReference type="ARBA" id="ARBA00023166"/>
    </source>
</evidence>
<dbReference type="Proteomes" id="UP000054321">
    <property type="component" value="Unassembled WGS sequence"/>
</dbReference>